<name>A0A0F5YIR0_9CYAN</name>
<keyword evidence="4 6" id="KW-0808">Transferase</keyword>
<comment type="caution">
    <text evidence="6">The sequence shown here is derived from an EMBL/GenBank/DDBJ whole genome shotgun (WGS) entry which is preliminary data.</text>
</comment>
<dbReference type="InterPro" id="IPR029044">
    <property type="entry name" value="Nucleotide-diphossugar_trans"/>
</dbReference>
<dbReference type="AlphaFoldDB" id="A0A0F5YIR0"/>
<dbReference type="Pfam" id="PF00535">
    <property type="entry name" value="Glycos_transf_2"/>
    <property type="match status" value="1"/>
</dbReference>
<dbReference type="InterPro" id="IPR001173">
    <property type="entry name" value="Glyco_trans_2-like"/>
</dbReference>
<dbReference type="Proteomes" id="UP000033607">
    <property type="component" value="Unassembled WGS sequence"/>
</dbReference>
<keyword evidence="3" id="KW-0328">Glycosyltransferase</keyword>
<protein>
    <submittedName>
        <fullName evidence="6">Glycosyl transferase</fullName>
    </submittedName>
</protein>
<accession>A0A0F5YIR0</accession>
<dbReference type="SUPFAM" id="SSF53448">
    <property type="entry name" value="Nucleotide-diphospho-sugar transferases"/>
    <property type="match status" value="1"/>
</dbReference>
<reference evidence="6 7" key="1">
    <citation type="submission" date="2015-06" db="EMBL/GenBank/DDBJ databases">
        <title>Draft genome assembly of filamentous brackish cyanobacterium Limnoraphis robusta strain CS-951.</title>
        <authorList>
            <person name="Willis A."/>
            <person name="Parks M."/>
            <person name="Burford M.A."/>
        </authorList>
    </citation>
    <scope>NUCLEOTIDE SEQUENCE [LARGE SCALE GENOMIC DNA]</scope>
    <source>
        <strain evidence="6 7">CS-951</strain>
    </source>
</reference>
<comment type="similarity">
    <text evidence="2">Belongs to the glycosyltransferase 2 family.</text>
</comment>
<evidence type="ECO:0000256" key="4">
    <source>
        <dbReference type="ARBA" id="ARBA00022679"/>
    </source>
</evidence>
<organism evidence="6 7">
    <name type="scientific">Limnoraphis robusta CS-951</name>
    <dbReference type="NCBI Taxonomy" id="1637645"/>
    <lineage>
        <taxon>Bacteria</taxon>
        <taxon>Bacillati</taxon>
        <taxon>Cyanobacteriota</taxon>
        <taxon>Cyanophyceae</taxon>
        <taxon>Oscillatoriophycideae</taxon>
        <taxon>Oscillatoriales</taxon>
        <taxon>Sirenicapillariaceae</taxon>
        <taxon>Limnoraphis</taxon>
    </lineage>
</organism>
<evidence type="ECO:0000313" key="6">
    <source>
        <dbReference type="EMBL" id="KKD38648.1"/>
    </source>
</evidence>
<dbReference type="PATRIC" id="fig|1637645.4.peg.6624"/>
<gene>
    <name evidence="6" type="ORF">WN50_07675</name>
</gene>
<dbReference type="Gene3D" id="3.90.550.10">
    <property type="entry name" value="Spore Coat Polysaccharide Biosynthesis Protein SpsA, Chain A"/>
    <property type="match status" value="1"/>
</dbReference>
<dbReference type="PANTHER" id="PTHR43179">
    <property type="entry name" value="RHAMNOSYLTRANSFERASE WBBL"/>
    <property type="match status" value="1"/>
</dbReference>
<evidence type="ECO:0000259" key="5">
    <source>
        <dbReference type="Pfam" id="PF00535"/>
    </source>
</evidence>
<dbReference type="PANTHER" id="PTHR43179:SF12">
    <property type="entry name" value="GALACTOFURANOSYLTRANSFERASE GLFT2"/>
    <property type="match status" value="1"/>
</dbReference>
<proteinExistence type="inferred from homology"/>
<dbReference type="RefSeq" id="WP_046277939.1">
    <property type="nucleotide sequence ID" value="NZ_LATL02000337.1"/>
</dbReference>
<evidence type="ECO:0000256" key="1">
    <source>
        <dbReference type="ARBA" id="ARBA00004776"/>
    </source>
</evidence>
<dbReference type="OrthoDB" id="9813495at2"/>
<evidence type="ECO:0000256" key="3">
    <source>
        <dbReference type="ARBA" id="ARBA00022676"/>
    </source>
</evidence>
<evidence type="ECO:0000256" key="2">
    <source>
        <dbReference type="ARBA" id="ARBA00006739"/>
    </source>
</evidence>
<evidence type="ECO:0000313" key="7">
    <source>
        <dbReference type="Proteomes" id="UP000033607"/>
    </source>
</evidence>
<dbReference type="EMBL" id="LATL02000337">
    <property type="protein sequence ID" value="KKD38648.1"/>
    <property type="molecule type" value="Genomic_DNA"/>
</dbReference>
<sequence>MIYWITVNYYSTSLIEQLINSIPVQDEINDRVIIINNSPDDSSIYGLKTEWVTVLDSPENIGFGRACNIGLNWVYQQNPQAIVWLINPDAYLTENSLKQVIEFFTAYPEISILGTIVNEPTGKIWFGGGEFNAKTGQIIALDAIAENPKSNLPYITMKWVTGCSLLINLKRFSECPQFDPDYFLYYEDFDFCLRYGKQGHPVVMSSEIRVIHQPSSITKQNQPLKIQQSIYSYLLSLEKHTNFWVLGYRLLRMSLVSLVSLLISPQLSRHKLIGILLYCRRMHPLNRIYKP</sequence>
<feature type="domain" description="Glycosyltransferase 2-like" evidence="5">
    <location>
        <begin position="5"/>
        <end position="121"/>
    </location>
</feature>
<dbReference type="GO" id="GO:0016757">
    <property type="term" value="F:glycosyltransferase activity"/>
    <property type="evidence" value="ECO:0007669"/>
    <property type="project" value="UniProtKB-KW"/>
</dbReference>
<comment type="pathway">
    <text evidence="1">Cell wall biogenesis; cell wall polysaccharide biosynthesis.</text>
</comment>